<keyword evidence="4" id="KW-0378">Hydrolase</keyword>
<sequence>MGKIKAIITQNVDGLPQKAGSNNVIELHRNVSKNYCINCDEEYNLDYIINSKNIPTCKYCGSIIKPYIVIISP</sequence>
<dbReference type="PANTHER" id="PTHR11085:SF4">
    <property type="entry name" value="NAD-DEPENDENT PROTEIN DEACYLASE"/>
    <property type="match status" value="1"/>
</dbReference>
<dbReference type="InterPro" id="IPR026591">
    <property type="entry name" value="Sirtuin_cat_small_dom_sf"/>
</dbReference>
<dbReference type="EMBL" id="VSSQ01000016">
    <property type="protein sequence ID" value="MPL62008.1"/>
    <property type="molecule type" value="Genomic_DNA"/>
</dbReference>
<keyword evidence="1" id="KW-0808">Transferase</keyword>
<dbReference type="InterPro" id="IPR003000">
    <property type="entry name" value="Sirtuin"/>
</dbReference>
<keyword evidence="2" id="KW-0520">NAD</keyword>
<dbReference type="PANTHER" id="PTHR11085">
    <property type="entry name" value="NAD-DEPENDENT PROTEIN DEACYLASE SIRTUIN-5, MITOCHONDRIAL-RELATED"/>
    <property type="match status" value="1"/>
</dbReference>
<proteinExistence type="predicted"/>
<dbReference type="Gene3D" id="3.40.50.1220">
    <property type="entry name" value="TPP-binding domain"/>
    <property type="match status" value="1"/>
</dbReference>
<dbReference type="GO" id="GO:0016787">
    <property type="term" value="F:hydrolase activity"/>
    <property type="evidence" value="ECO:0007669"/>
    <property type="project" value="UniProtKB-KW"/>
</dbReference>
<evidence type="ECO:0000313" key="4">
    <source>
        <dbReference type="EMBL" id="MPL62008.1"/>
    </source>
</evidence>
<dbReference type="InterPro" id="IPR026590">
    <property type="entry name" value="Ssirtuin_cat_dom"/>
</dbReference>
<evidence type="ECO:0000259" key="3">
    <source>
        <dbReference type="PROSITE" id="PS50305"/>
    </source>
</evidence>
<dbReference type="GO" id="GO:0017136">
    <property type="term" value="F:histone deacetylase activity, NAD-dependent"/>
    <property type="evidence" value="ECO:0007669"/>
    <property type="project" value="TreeGrafter"/>
</dbReference>
<reference evidence="4" key="1">
    <citation type="submission" date="2019-08" db="EMBL/GenBank/DDBJ databases">
        <authorList>
            <person name="Kucharzyk K."/>
            <person name="Murdoch R.W."/>
            <person name="Higgins S."/>
            <person name="Loffler F."/>
        </authorList>
    </citation>
    <scope>NUCLEOTIDE SEQUENCE</scope>
</reference>
<dbReference type="InterPro" id="IPR050134">
    <property type="entry name" value="NAD-dep_sirtuin_deacylases"/>
</dbReference>
<protein>
    <submittedName>
        <fullName evidence="4">NAD-dependent protein deacetylase</fullName>
        <ecNumber evidence="4">3.5.1.-</ecNumber>
    </submittedName>
</protein>
<gene>
    <name evidence="4" type="primary">cobB_3</name>
    <name evidence="4" type="ORF">SDC9_07598</name>
</gene>
<name>A0A644T4Z9_9ZZZZ</name>
<dbReference type="EC" id="3.5.1.-" evidence="4"/>
<feature type="domain" description="Deacetylase sirtuin-type" evidence="3">
    <location>
        <begin position="1"/>
        <end position="73"/>
    </location>
</feature>
<dbReference type="PROSITE" id="PS50305">
    <property type="entry name" value="SIRTUIN"/>
    <property type="match status" value="1"/>
</dbReference>
<dbReference type="Pfam" id="PF02146">
    <property type="entry name" value="SIR2"/>
    <property type="match status" value="1"/>
</dbReference>
<dbReference type="AlphaFoldDB" id="A0A644T4Z9"/>
<evidence type="ECO:0000256" key="1">
    <source>
        <dbReference type="ARBA" id="ARBA00022679"/>
    </source>
</evidence>
<dbReference type="GO" id="GO:0070403">
    <property type="term" value="F:NAD+ binding"/>
    <property type="evidence" value="ECO:0007669"/>
    <property type="project" value="InterPro"/>
</dbReference>
<dbReference type="InterPro" id="IPR029035">
    <property type="entry name" value="DHS-like_NAD/FAD-binding_dom"/>
</dbReference>
<comment type="caution">
    <text evidence="4">The sequence shown here is derived from an EMBL/GenBank/DDBJ whole genome shotgun (WGS) entry which is preliminary data.</text>
</comment>
<dbReference type="Gene3D" id="3.30.1600.10">
    <property type="entry name" value="SIR2/SIRT2 'Small Domain"/>
    <property type="match status" value="1"/>
</dbReference>
<evidence type="ECO:0000256" key="2">
    <source>
        <dbReference type="ARBA" id="ARBA00023027"/>
    </source>
</evidence>
<accession>A0A644T4Z9</accession>
<organism evidence="4">
    <name type="scientific">bioreactor metagenome</name>
    <dbReference type="NCBI Taxonomy" id="1076179"/>
    <lineage>
        <taxon>unclassified sequences</taxon>
        <taxon>metagenomes</taxon>
        <taxon>ecological metagenomes</taxon>
    </lineage>
</organism>
<dbReference type="SUPFAM" id="SSF52467">
    <property type="entry name" value="DHS-like NAD/FAD-binding domain"/>
    <property type="match status" value="1"/>
</dbReference>